<evidence type="ECO:0000313" key="1">
    <source>
        <dbReference type="EMBL" id="MFC4653941.1"/>
    </source>
</evidence>
<sequence>MALIDKGVQKDKGLAYAPLAFDKPEQLPSGIDRVVYINQIFPIGCIASLSKSLNLRVREGRGTGIWAGEANTLISDIS</sequence>
<protein>
    <submittedName>
        <fullName evidence="1">Uncharacterized protein</fullName>
    </submittedName>
</protein>
<evidence type="ECO:0000313" key="2">
    <source>
        <dbReference type="Proteomes" id="UP001595962"/>
    </source>
</evidence>
<dbReference type="RefSeq" id="WP_377331552.1">
    <property type="nucleotide sequence ID" value="NZ_JBHSGB010000002.1"/>
</dbReference>
<organism evidence="1 2">
    <name type="scientific">Rheinheimera marina</name>
    <dbReference type="NCBI Taxonomy" id="1774958"/>
    <lineage>
        <taxon>Bacteria</taxon>
        <taxon>Pseudomonadati</taxon>
        <taxon>Pseudomonadota</taxon>
        <taxon>Gammaproteobacteria</taxon>
        <taxon>Chromatiales</taxon>
        <taxon>Chromatiaceae</taxon>
        <taxon>Rheinheimera</taxon>
    </lineage>
</organism>
<proteinExistence type="predicted"/>
<comment type="caution">
    <text evidence="1">The sequence shown here is derived from an EMBL/GenBank/DDBJ whole genome shotgun (WGS) entry which is preliminary data.</text>
</comment>
<keyword evidence="2" id="KW-1185">Reference proteome</keyword>
<accession>A0ABV9JI08</accession>
<dbReference type="Proteomes" id="UP001595962">
    <property type="component" value="Unassembled WGS sequence"/>
</dbReference>
<name>A0ABV9JI08_9GAMM</name>
<reference evidence="2" key="1">
    <citation type="journal article" date="2019" name="Int. J. Syst. Evol. Microbiol.">
        <title>The Global Catalogue of Microorganisms (GCM) 10K type strain sequencing project: providing services to taxonomists for standard genome sequencing and annotation.</title>
        <authorList>
            <consortium name="The Broad Institute Genomics Platform"/>
            <consortium name="The Broad Institute Genome Sequencing Center for Infectious Disease"/>
            <person name="Wu L."/>
            <person name="Ma J."/>
        </authorList>
    </citation>
    <scope>NUCLEOTIDE SEQUENCE [LARGE SCALE GENOMIC DNA]</scope>
    <source>
        <strain evidence="2">DT28</strain>
    </source>
</reference>
<gene>
    <name evidence="1" type="ORF">ACFO3I_02760</name>
</gene>
<dbReference type="EMBL" id="JBHSGB010000002">
    <property type="protein sequence ID" value="MFC4653941.1"/>
    <property type="molecule type" value="Genomic_DNA"/>
</dbReference>